<comment type="caution">
    <text evidence="2">The sequence shown here is derived from an EMBL/GenBank/DDBJ whole genome shotgun (WGS) entry which is preliminary data.</text>
</comment>
<keyword evidence="2" id="KW-0496">Mitochondrion</keyword>
<proteinExistence type="predicted"/>
<geneLocation type="mitochondrion" evidence="2"/>
<dbReference type="EMBL" id="LKAM01000003">
    <property type="protein sequence ID" value="KUM49342.1"/>
    <property type="molecule type" value="Genomic_DNA"/>
</dbReference>
<organism evidence="2">
    <name type="scientific">Picea glauca</name>
    <name type="common">White spruce</name>
    <name type="synonym">Pinus glauca</name>
    <dbReference type="NCBI Taxonomy" id="3330"/>
    <lineage>
        <taxon>Eukaryota</taxon>
        <taxon>Viridiplantae</taxon>
        <taxon>Streptophyta</taxon>
        <taxon>Embryophyta</taxon>
        <taxon>Tracheophyta</taxon>
        <taxon>Spermatophyta</taxon>
        <taxon>Pinopsida</taxon>
        <taxon>Pinidae</taxon>
        <taxon>Conifers I</taxon>
        <taxon>Pinales</taxon>
        <taxon>Pinaceae</taxon>
        <taxon>Picea</taxon>
    </lineage>
</organism>
<reference evidence="2" key="1">
    <citation type="journal article" date="2015" name="Genome Biol. Evol.">
        <title>Organellar Genomes of White Spruce (Picea glauca): Assembly and Annotation.</title>
        <authorList>
            <person name="Jackman S.D."/>
            <person name="Warren R.L."/>
            <person name="Gibb E.A."/>
            <person name="Vandervalk B.P."/>
            <person name="Mohamadi H."/>
            <person name="Chu J."/>
            <person name="Raymond A."/>
            <person name="Pleasance S."/>
            <person name="Coope R."/>
            <person name="Wildung M.R."/>
            <person name="Ritland C.E."/>
            <person name="Bousquet J."/>
            <person name="Jones S.J."/>
            <person name="Bohlmann J."/>
            <person name="Birol I."/>
        </authorList>
    </citation>
    <scope>NUCLEOTIDE SEQUENCE [LARGE SCALE GENOMIC DNA]</scope>
    <source>
        <tissue evidence="2">Flushing bud</tissue>
    </source>
</reference>
<feature type="region of interest" description="Disordered" evidence="1">
    <location>
        <begin position="1"/>
        <end position="33"/>
    </location>
</feature>
<name>A0A117NI51_PICGL</name>
<evidence type="ECO:0000256" key="1">
    <source>
        <dbReference type="SAM" id="MobiDB-lite"/>
    </source>
</evidence>
<sequence length="115" mass="13189">MPTEIRSDCGGGDGKGLESWEGMGRQWNGRDERGFTGRHSRALARRYYIRVNTPFYKPTHLIAHSNTKHSNMPLTLMPYDTDRGNDQIHTLVPLFPFPRSNENHPSSLLHFPLDL</sequence>
<protein>
    <submittedName>
        <fullName evidence="2">Uncharacterized protein</fullName>
    </submittedName>
</protein>
<accession>A0A117NI51</accession>
<evidence type="ECO:0000313" key="2">
    <source>
        <dbReference type="EMBL" id="KUM49342.1"/>
    </source>
</evidence>
<gene>
    <name evidence="2" type="ORF">ABT39_MTgene3891</name>
</gene>
<dbReference type="AlphaFoldDB" id="A0A117NI51"/>